<gene>
    <name evidence="2" type="ORF">SNOG_14102</name>
</gene>
<dbReference type="InParanoid" id="Q0U1T6"/>
<dbReference type="RefSeq" id="XP_001804299.1">
    <property type="nucleotide sequence ID" value="XM_001804247.1"/>
</dbReference>
<dbReference type="Proteomes" id="UP000001055">
    <property type="component" value="Unassembled WGS sequence"/>
</dbReference>
<dbReference type="AlphaFoldDB" id="Q0U1T6"/>
<dbReference type="KEGG" id="pno:SNOG_14102"/>
<name>Q0U1T6_PHANO</name>
<sequence>MTTITIGPRRHKRYDYNSGENGENSLFEKQGKVKNPSAEGRRPEVIEILHSAADGLWSHGGGDGAQPFEVLK</sequence>
<dbReference type="GeneID" id="5981218"/>
<protein>
    <submittedName>
        <fullName evidence="2">Uncharacterized protein</fullName>
    </submittedName>
</protein>
<accession>Q0U1T6</accession>
<feature type="region of interest" description="Disordered" evidence="1">
    <location>
        <begin position="1"/>
        <end position="40"/>
    </location>
</feature>
<evidence type="ECO:0000313" key="2">
    <source>
        <dbReference type="EMBL" id="EAT78339.1"/>
    </source>
</evidence>
<evidence type="ECO:0000256" key="1">
    <source>
        <dbReference type="SAM" id="MobiDB-lite"/>
    </source>
</evidence>
<dbReference type="EMBL" id="CH445354">
    <property type="protein sequence ID" value="EAT78339.1"/>
    <property type="molecule type" value="Genomic_DNA"/>
</dbReference>
<reference evidence="3" key="1">
    <citation type="journal article" date="2007" name="Plant Cell">
        <title>Dothideomycete-plant interactions illuminated by genome sequencing and EST analysis of the wheat pathogen Stagonospora nodorum.</title>
        <authorList>
            <person name="Hane J.K."/>
            <person name="Lowe R.G."/>
            <person name="Solomon P.S."/>
            <person name="Tan K.C."/>
            <person name="Schoch C.L."/>
            <person name="Spatafora J.W."/>
            <person name="Crous P.W."/>
            <person name="Kodira C."/>
            <person name="Birren B.W."/>
            <person name="Galagan J.E."/>
            <person name="Torriani S.F."/>
            <person name="McDonald B.A."/>
            <person name="Oliver R.P."/>
        </authorList>
    </citation>
    <scope>NUCLEOTIDE SEQUENCE [LARGE SCALE GENOMIC DNA]</scope>
    <source>
        <strain evidence="3">SN15 / ATCC MYA-4574 / FGSC 10173</strain>
    </source>
</reference>
<evidence type="ECO:0000313" key="3">
    <source>
        <dbReference type="Proteomes" id="UP000001055"/>
    </source>
</evidence>
<proteinExistence type="predicted"/>
<organism evidence="2 3">
    <name type="scientific">Phaeosphaeria nodorum (strain SN15 / ATCC MYA-4574 / FGSC 10173)</name>
    <name type="common">Glume blotch fungus</name>
    <name type="synonym">Parastagonospora nodorum</name>
    <dbReference type="NCBI Taxonomy" id="321614"/>
    <lineage>
        <taxon>Eukaryota</taxon>
        <taxon>Fungi</taxon>
        <taxon>Dikarya</taxon>
        <taxon>Ascomycota</taxon>
        <taxon>Pezizomycotina</taxon>
        <taxon>Dothideomycetes</taxon>
        <taxon>Pleosporomycetidae</taxon>
        <taxon>Pleosporales</taxon>
        <taxon>Pleosporineae</taxon>
        <taxon>Phaeosphaeriaceae</taxon>
        <taxon>Parastagonospora</taxon>
    </lineage>
</organism>